<feature type="region of interest" description="Disordered" evidence="1">
    <location>
        <begin position="1"/>
        <end position="122"/>
    </location>
</feature>
<feature type="compositionally biased region" description="Basic and acidic residues" evidence="1">
    <location>
        <begin position="72"/>
        <end position="91"/>
    </location>
</feature>
<accession>A0A165QXU4</accession>
<dbReference type="InParanoid" id="A0A165QXU4"/>
<protein>
    <submittedName>
        <fullName evidence="2">Uncharacterized protein</fullName>
    </submittedName>
</protein>
<sequence>MPQRKNEEDDDDQYGERSDSEDSERGSDEEREEETDEEYCDEDWAKNVRDDGRGQVTSQHQQNERGVGAPLKRPDYAGGDKRKLDKKDNKNNKSGSSSDKTKESGGSSKNPGQQPPTKWVRT</sequence>
<evidence type="ECO:0000256" key="1">
    <source>
        <dbReference type="SAM" id="MobiDB-lite"/>
    </source>
</evidence>
<feature type="compositionally biased region" description="Basic and acidic residues" evidence="1">
    <location>
        <begin position="43"/>
        <end position="53"/>
    </location>
</feature>
<feature type="compositionally biased region" description="Polar residues" evidence="1">
    <location>
        <begin position="104"/>
        <end position="116"/>
    </location>
</feature>
<reference evidence="2 3" key="1">
    <citation type="journal article" date="2016" name="Mol. Biol. Evol.">
        <title>Comparative Genomics of Early-Diverging Mushroom-Forming Fungi Provides Insights into the Origins of Lignocellulose Decay Capabilities.</title>
        <authorList>
            <person name="Nagy L.G."/>
            <person name="Riley R."/>
            <person name="Tritt A."/>
            <person name="Adam C."/>
            <person name="Daum C."/>
            <person name="Floudas D."/>
            <person name="Sun H."/>
            <person name="Yadav J.S."/>
            <person name="Pangilinan J."/>
            <person name="Larsson K.H."/>
            <person name="Matsuura K."/>
            <person name="Barry K."/>
            <person name="Labutti K."/>
            <person name="Kuo R."/>
            <person name="Ohm R.A."/>
            <person name="Bhattacharya S.S."/>
            <person name="Shirouzu T."/>
            <person name="Yoshinaga Y."/>
            <person name="Martin F.M."/>
            <person name="Grigoriev I.V."/>
            <person name="Hibbett D.S."/>
        </authorList>
    </citation>
    <scope>NUCLEOTIDE SEQUENCE [LARGE SCALE GENOMIC DNA]</scope>
    <source>
        <strain evidence="2 3">HHB14362 ss-1</strain>
    </source>
</reference>
<feature type="compositionally biased region" description="Acidic residues" evidence="1">
    <location>
        <begin position="29"/>
        <end position="42"/>
    </location>
</feature>
<evidence type="ECO:0000313" key="2">
    <source>
        <dbReference type="EMBL" id="KZT23025.1"/>
    </source>
</evidence>
<name>A0A165QXU4_9AGAM</name>
<dbReference type="Proteomes" id="UP000076761">
    <property type="component" value="Unassembled WGS sequence"/>
</dbReference>
<organism evidence="2 3">
    <name type="scientific">Neolentinus lepideus HHB14362 ss-1</name>
    <dbReference type="NCBI Taxonomy" id="1314782"/>
    <lineage>
        <taxon>Eukaryota</taxon>
        <taxon>Fungi</taxon>
        <taxon>Dikarya</taxon>
        <taxon>Basidiomycota</taxon>
        <taxon>Agaricomycotina</taxon>
        <taxon>Agaricomycetes</taxon>
        <taxon>Gloeophyllales</taxon>
        <taxon>Gloeophyllaceae</taxon>
        <taxon>Neolentinus</taxon>
    </lineage>
</organism>
<dbReference type="AlphaFoldDB" id="A0A165QXU4"/>
<feature type="compositionally biased region" description="Basic and acidic residues" evidence="1">
    <location>
        <begin position="14"/>
        <end position="28"/>
    </location>
</feature>
<proteinExistence type="predicted"/>
<dbReference type="EMBL" id="KV425589">
    <property type="protein sequence ID" value="KZT23025.1"/>
    <property type="molecule type" value="Genomic_DNA"/>
</dbReference>
<keyword evidence="3" id="KW-1185">Reference proteome</keyword>
<gene>
    <name evidence="2" type="ORF">NEOLEDRAFT_1137130</name>
</gene>
<evidence type="ECO:0000313" key="3">
    <source>
        <dbReference type="Proteomes" id="UP000076761"/>
    </source>
</evidence>